<evidence type="ECO:0000313" key="1">
    <source>
        <dbReference type="EMBL" id="GAH91855.1"/>
    </source>
</evidence>
<sequence length="40" mass="4871">KYSSFMLFLLLLMMLWQNINDRNPYDIDLKWIPAKEKPIA</sequence>
<organism evidence="1">
    <name type="scientific">marine sediment metagenome</name>
    <dbReference type="NCBI Taxonomy" id="412755"/>
    <lineage>
        <taxon>unclassified sequences</taxon>
        <taxon>metagenomes</taxon>
        <taxon>ecological metagenomes</taxon>
    </lineage>
</organism>
<feature type="non-terminal residue" evidence="1">
    <location>
        <position position="1"/>
    </location>
</feature>
<dbReference type="AlphaFoldDB" id="X1KDZ7"/>
<name>X1KDZ7_9ZZZZ</name>
<protein>
    <submittedName>
        <fullName evidence="1">Uncharacterized protein</fullName>
    </submittedName>
</protein>
<dbReference type="EMBL" id="BARV01001093">
    <property type="protein sequence ID" value="GAH91855.1"/>
    <property type="molecule type" value="Genomic_DNA"/>
</dbReference>
<gene>
    <name evidence="1" type="ORF">S06H3_03378</name>
</gene>
<accession>X1KDZ7</accession>
<proteinExistence type="predicted"/>
<comment type="caution">
    <text evidence="1">The sequence shown here is derived from an EMBL/GenBank/DDBJ whole genome shotgun (WGS) entry which is preliminary data.</text>
</comment>
<reference evidence="1" key="1">
    <citation type="journal article" date="2014" name="Front. Microbiol.">
        <title>High frequency of phylogenetically diverse reductive dehalogenase-homologous genes in deep subseafloor sedimentary metagenomes.</title>
        <authorList>
            <person name="Kawai M."/>
            <person name="Futagami T."/>
            <person name="Toyoda A."/>
            <person name="Takaki Y."/>
            <person name="Nishi S."/>
            <person name="Hori S."/>
            <person name="Arai W."/>
            <person name="Tsubouchi T."/>
            <person name="Morono Y."/>
            <person name="Uchiyama I."/>
            <person name="Ito T."/>
            <person name="Fujiyama A."/>
            <person name="Inagaki F."/>
            <person name="Takami H."/>
        </authorList>
    </citation>
    <scope>NUCLEOTIDE SEQUENCE</scope>
    <source>
        <strain evidence="1">Expedition CK06-06</strain>
    </source>
</reference>